<dbReference type="Proteomes" id="UP001221519">
    <property type="component" value="Chromosome"/>
</dbReference>
<keyword evidence="1" id="KW-0812">Transmembrane</keyword>
<evidence type="ECO:0000256" key="1">
    <source>
        <dbReference type="SAM" id="Phobius"/>
    </source>
</evidence>
<reference evidence="3 6" key="1">
    <citation type="submission" date="2023-02" db="EMBL/GenBank/DDBJ databases">
        <title>Pathogen: clinical or host-associated sample.</title>
        <authorList>
            <person name="Hergert J."/>
            <person name="Casey R."/>
            <person name="Wagner J."/>
            <person name="Young E.L."/>
            <person name="Oakeson K.F."/>
        </authorList>
    </citation>
    <scope>NUCLEOTIDE SEQUENCE</scope>
    <source>
        <strain evidence="4 6">2022CK-00829</strain>
        <strain evidence="3">2022CK-00830</strain>
    </source>
</reference>
<evidence type="ECO:0000313" key="6">
    <source>
        <dbReference type="Proteomes" id="UP001221519"/>
    </source>
</evidence>
<feature type="signal peptide" evidence="2">
    <location>
        <begin position="1"/>
        <end position="31"/>
    </location>
</feature>
<keyword evidence="1" id="KW-1133">Transmembrane helix</keyword>
<dbReference type="AlphaFoldDB" id="A0AAX3MUA5"/>
<evidence type="ECO:0000313" key="4">
    <source>
        <dbReference type="EMBL" id="WDI00927.1"/>
    </source>
</evidence>
<dbReference type="EMBL" id="CP118101">
    <property type="protein sequence ID" value="WDH81213.1"/>
    <property type="molecule type" value="Genomic_DNA"/>
</dbReference>
<dbReference type="EMBL" id="CP118108">
    <property type="protein sequence ID" value="WDI00927.1"/>
    <property type="molecule type" value="Genomic_DNA"/>
</dbReference>
<organism evidence="3 5">
    <name type="scientific">Paenibacillus urinalis</name>
    <dbReference type="NCBI Taxonomy" id="521520"/>
    <lineage>
        <taxon>Bacteria</taxon>
        <taxon>Bacillati</taxon>
        <taxon>Bacillota</taxon>
        <taxon>Bacilli</taxon>
        <taxon>Bacillales</taxon>
        <taxon>Paenibacillaceae</taxon>
        <taxon>Paenibacillus</taxon>
    </lineage>
</organism>
<accession>A0AAX3MUA5</accession>
<dbReference type="InterPro" id="IPR014231">
    <property type="entry name" value="Spore_YpjB"/>
</dbReference>
<dbReference type="Proteomes" id="UP001220962">
    <property type="component" value="Chromosome"/>
</dbReference>
<feature type="chain" id="PRO_5043320877" evidence="2">
    <location>
        <begin position="32"/>
        <end position="281"/>
    </location>
</feature>
<keyword evidence="6" id="KW-1185">Reference proteome</keyword>
<keyword evidence="2" id="KW-0732">Signal</keyword>
<dbReference type="RefSeq" id="WP_052511828.1">
    <property type="nucleotide sequence ID" value="NZ_CP118101.1"/>
</dbReference>
<keyword evidence="1" id="KW-0472">Membrane</keyword>
<evidence type="ECO:0000313" key="5">
    <source>
        <dbReference type="Proteomes" id="UP001220962"/>
    </source>
</evidence>
<dbReference type="Pfam" id="PF09577">
    <property type="entry name" value="Spore_YpjB"/>
    <property type="match status" value="1"/>
</dbReference>
<evidence type="ECO:0000313" key="3">
    <source>
        <dbReference type="EMBL" id="WDH81213.1"/>
    </source>
</evidence>
<gene>
    <name evidence="3" type="ORF">PUW23_16945</name>
    <name evidence="4" type="ORF">PUW25_16770</name>
</gene>
<protein>
    <submittedName>
        <fullName evidence="3">Sporulation protein YpjB</fullName>
    </submittedName>
</protein>
<evidence type="ECO:0000256" key="2">
    <source>
        <dbReference type="SAM" id="SignalP"/>
    </source>
</evidence>
<sequence length="281" mass="31087">MFSLIKRSSCVITAMLCCTLLSGAIVSSVSAASAQETQADSELMKRLNDTATSLYRKSLENNLVGVREDVQLITTQVGRLSYDGVTSVEGMHALTETIVEVKEASASTDAAADSLQHASAKLRLAVDTLAHPEKPLWLQYYKILKEDIAAVQEGALNQRADLLMVTYGEFEQHYETIRPAAIIKKQPYEIERFDSWMSYLKGLTMRSEPNYEAVAEALQQGDEFVNALFGKEKDETAFTPFASGPEPWAAELFIGSTIMAVLAYVGYRKFQGTETAPFTRR</sequence>
<name>A0AAX3MUA5_9BACL</name>
<proteinExistence type="predicted"/>
<feature type="transmembrane region" description="Helical" evidence="1">
    <location>
        <begin position="248"/>
        <end position="267"/>
    </location>
</feature>